<dbReference type="Proteomes" id="UP000316621">
    <property type="component" value="Chromosome 7"/>
</dbReference>
<evidence type="ECO:0008006" key="4">
    <source>
        <dbReference type="Google" id="ProtNLM"/>
    </source>
</evidence>
<protein>
    <recommendedName>
        <fullName evidence="4">Secreted protein</fullName>
    </recommendedName>
</protein>
<keyword evidence="1" id="KW-0732">Signal</keyword>
<name>A0A4Y7K9J6_PAPSO</name>
<feature type="chain" id="PRO_5021255859" description="Secreted protein" evidence="1">
    <location>
        <begin position="28"/>
        <end position="71"/>
    </location>
</feature>
<evidence type="ECO:0000313" key="3">
    <source>
        <dbReference type="Proteomes" id="UP000316621"/>
    </source>
</evidence>
<dbReference type="EMBL" id="CM010721">
    <property type="protein sequence ID" value="RZC70023.1"/>
    <property type="molecule type" value="Genomic_DNA"/>
</dbReference>
<reference evidence="2 3" key="1">
    <citation type="journal article" date="2018" name="Science">
        <title>The opium poppy genome and morphinan production.</title>
        <authorList>
            <person name="Guo L."/>
            <person name="Winzer T."/>
            <person name="Yang X."/>
            <person name="Li Y."/>
            <person name="Ning Z."/>
            <person name="He Z."/>
            <person name="Teodor R."/>
            <person name="Lu Y."/>
            <person name="Bowser T.A."/>
            <person name="Graham I.A."/>
            <person name="Ye K."/>
        </authorList>
    </citation>
    <scope>NUCLEOTIDE SEQUENCE [LARGE SCALE GENOMIC DNA]</scope>
    <source>
        <strain evidence="3">cv. HN1</strain>
        <tissue evidence="2">Leaves</tissue>
    </source>
</reference>
<evidence type="ECO:0000313" key="2">
    <source>
        <dbReference type="EMBL" id="RZC70023.1"/>
    </source>
</evidence>
<gene>
    <name evidence="2" type="ORF">C5167_033332</name>
</gene>
<sequence>MFSSSVFIVLPEIISLFMDLLFGASSSSSIYNVHVFCNPTGVYVFSPPHQIASLVATNMGASSRWCRIGVE</sequence>
<feature type="signal peptide" evidence="1">
    <location>
        <begin position="1"/>
        <end position="27"/>
    </location>
</feature>
<keyword evidence="3" id="KW-1185">Reference proteome</keyword>
<evidence type="ECO:0000256" key="1">
    <source>
        <dbReference type="SAM" id="SignalP"/>
    </source>
</evidence>
<accession>A0A4Y7K9J6</accession>
<dbReference type="AlphaFoldDB" id="A0A4Y7K9J6"/>
<organism evidence="2 3">
    <name type="scientific">Papaver somniferum</name>
    <name type="common">Opium poppy</name>
    <dbReference type="NCBI Taxonomy" id="3469"/>
    <lineage>
        <taxon>Eukaryota</taxon>
        <taxon>Viridiplantae</taxon>
        <taxon>Streptophyta</taxon>
        <taxon>Embryophyta</taxon>
        <taxon>Tracheophyta</taxon>
        <taxon>Spermatophyta</taxon>
        <taxon>Magnoliopsida</taxon>
        <taxon>Ranunculales</taxon>
        <taxon>Papaveraceae</taxon>
        <taxon>Papaveroideae</taxon>
        <taxon>Papaver</taxon>
    </lineage>
</organism>
<dbReference type="Gramene" id="RZC70023">
    <property type="protein sequence ID" value="RZC70023"/>
    <property type="gene ID" value="C5167_033332"/>
</dbReference>
<proteinExistence type="predicted"/>